<evidence type="ECO:0000259" key="12">
    <source>
        <dbReference type="Pfam" id="PF07715"/>
    </source>
</evidence>
<dbReference type="GO" id="GO:0009279">
    <property type="term" value="C:cell outer membrane"/>
    <property type="evidence" value="ECO:0007669"/>
    <property type="project" value="UniProtKB-SubCell"/>
</dbReference>
<comment type="similarity">
    <text evidence="8 9">Belongs to the TonB-dependent receptor family.</text>
</comment>
<reference evidence="16" key="2">
    <citation type="submission" date="2019-06" db="EMBL/GenBank/DDBJ databases">
        <title>Co-occurence of chitin degradation, pigmentation and bioactivity in marine Pseudoalteromonas.</title>
        <authorList>
            <person name="Sonnenschein E.C."/>
            <person name="Bech P.K."/>
        </authorList>
    </citation>
    <scope>NUCLEOTIDE SEQUENCE [LARGE SCALE GENOMIC DNA]</scope>
    <source>
        <strain evidence="16">S2231</strain>
        <strain evidence="13">S2233</strain>
    </source>
</reference>
<evidence type="ECO:0000256" key="9">
    <source>
        <dbReference type="RuleBase" id="RU003357"/>
    </source>
</evidence>
<keyword evidence="3 8" id="KW-1134">Transmembrane beta strand</keyword>
<evidence type="ECO:0000256" key="6">
    <source>
        <dbReference type="ARBA" id="ARBA00023136"/>
    </source>
</evidence>
<dbReference type="PROSITE" id="PS52016">
    <property type="entry name" value="TONB_DEPENDENT_REC_3"/>
    <property type="match status" value="1"/>
</dbReference>
<dbReference type="RefSeq" id="WP_138596991.1">
    <property type="nucleotide sequence ID" value="NZ_PNCK01000036.1"/>
</dbReference>
<dbReference type="NCBIfam" id="TIGR01782">
    <property type="entry name" value="TonB-Xanth-Caul"/>
    <property type="match status" value="1"/>
</dbReference>
<evidence type="ECO:0000256" key="3">
    <source>
        <dbReference type="ARBA" id="ARBA00022452"/>
    </source>
</evidence>
<dbReference type="Proteomes" id="UP000307706">
    <property type="component" value="Unassembled WGS sequence"/>
</dbReference>
<organism evidence="14 16">
    <name type="scientific">Pseudoalteromonas citrea</name>
    <dbReference type="NCBI Taxonomy" id="43655"/>
    <lineage>
        <taxon>Bacteria</taxon>
        <taxon>Pseudomonadati</taxon>
        <taxon>Pseudomonadota</taxon>
        <taxon>Gammaproteobacteria</taxon>
        <taxon>Alteromonadales</taxon>
        <taxon>Pseudoalteromonadaceae</taxon>
        <taxon>Pseudoalteromonas</taxon>
    </lineage>
</organism>
<dbReference type="InterPro" id="IPR010104">
    <property type="entry name" value="TonB_rcpt_bac"/>
</dbReference>
<dbReference type="Proteomes" id="UP000305730">
    <property type="component" value="Unassembled WGS sequence"/>
</dbReference>
<evidence type="ECO:0000313" key="16">
    <source>
        <dbReference type="Proteomes" id="UP000307706"/>
    </source>
</evidence>
<dbReference type="InterPro" id="IPR037066">
    <property type="entry name" value="Plug_dom_sf"/>
</dbReference>
<dbReference type="PANTHER" id="PTHR40980:SF3">
    <property type="entry name" value="TONB-DEPENDENT RECEPTOR-LIKE BETA-BARREL DOMAIN-CONTAINING PROTEIN"/>
    <property type="match status" value="1"/>
</dbReference>
<dbReference type="EMBL" id="PNCK01000036">
    <property type="protein sequence ID" value="TMP42873.1"/>
    <property type="molecule type" value="Genomic_DNA"/>
</dbReference>
<feature type="signal peptide" evidence="10">
    <location>
        <begin position="1"/>
        <end position="22"/>
    </location>
</feature>
<evidence type="ECO:0000256" key="1">
    <source>
        <dbReference type="ARBA" id="ARBA00004571"/>
    </source>
</evidence>
<comment type="subcellular location">
    <subcellularLocation>
        <location evidence="1 8">Cell outer membrane</location>
        <topology evidence="1 8">Multi-pass membrane protein</topology>
    </subcellularLocation>
</comment>
<feature type="chain" id="PRO_5024466890" evidence="10">
    <location>
        <begin position="23"/>
        <end position="866"/>
    </location>
</feature>
<evidence type="ECO:0000313" key="15">
    <source>
        <dbReference type="Proteomes" id="UP000305730"/>
    </source>
</evidence>
<dbReference type="CDD" id="cd01347">
    <property type="entry name" value="ligand_gated_channel"/>
    <property type="match status" value="1"/>
</dbReference>
<evidence type="ECO:0000256" key="4">
    <source>
        <dbReference type="ARBA" id="ARBA00022692"/>
    </source>
</evidence>
<comment type="caution">
    <text evidence="14">The sequence shown here is derived from an EMBL/GenBank/DDBJ whole genome shotgun (WGS) entry which is preliminary data.</text>
</comment>
<dbReference type="AlphaFoldDB" id="A0A5S3XS83"/>
<evidence type="ECO:0000259" key="11">
    <source>
        <dbReference type="Pfam" id="PF00593"/>
    </source>
</evidence>
<accession>A0A5S3XS83</accession>
<dbReference type="Gene3D" id="2.40.170.20">
    <property type="entry name" value="TonB-dependent receptor, beta-barrel domain"/>
    <property type="match status" value="1"/>
</dbReference>
<feature type="domain" description="TonB-dependent receptor-like beta-barrel" evidence="11">
    <location>
        <begin position="392"/>
        <end position="833"/>
    </location>
</feature>
<keyword evidence="2 8" id="KW-0813">Transport</keyword>
<keyword evidence="7 8" id="KW-0998">Cell outer membrane</keyword>
<evidence type="ECO:0000313" key="14">
    <source>
        <dbReference type="EMBL" id="TMP61039.1"/>
    </source>
</evidence>
<keyword evidence="14" id="KW-0675">Receptor</keyword>
<feature type="domain" description="TonB-dependent receptor plug" evidence="12">
    <location>
        <begin position="53"/>
        <end position="162"/>
    </location>
</feature>
<evidence type="ECO:0000313" key="13">
    <source>
        <dbReference type="EMBL" id="TMP42873.1"/>
    </source>
</evidence>
<reference evidence="14" key="3">
    <citation type="submission" date="2019-09" db="EMBL/GenBank/DDBJ databases">
        <title>Co-occurence of chitin degradation, pigmentation and bioactivity in marine Pseudoalteromonas.</title>
        <authorList>
            <person name="Sonnenschein E.C."/>
            <person name="Bech P.K."/>
        </authorList>
    </citation>
    <scope>NUCLEOTIDE SEQUENCE</scope>
    <source>
        <strain evidence="14">S2231</strain>
        <strain evidence="15">S2233</strain>
    </source>
</reference>
<keyword evidence="5 9" id="KW-0798">TonB box</keyword>
<proteinExistence type="inferred from homology"/>
<evidence type="ECO:0000256" key="5">
    <source>
        <dbReference type="ARBA" id="ARBA00023077"/>
    </source>
</evidence>
<dbReference type="Pfam" id="PF00593">
    <property type="entry name" value="TonB_dep_Rec_b-barrel"/>
    <property type="match status" value="1"/>
</dbReference>
<protein>
    <submittedName>
        <fullName evidence="14">TonB-dependent receptor</fullName>
    </submittedName>
</protein>
<dbReference type="InterPro" id="IPR012910">
    <property type="entry name" value="Plug_dom"/>
</dbReference>
<gene>
    <name evidence="14" type="ORF">CWB96_05280</name>
    <name evidence="13" type="ORF">CWB97_10675</name>
</gene>
<evidence type="ECO:0000256" key="10">
    <source>
        <dbReference type="SAM" id="SignalP"/>
    </source>
</evidence>
<reference evidence="14 16" key="1">
    <citation type="submission" date="2017-12" db="EMBL/GenBank/DDBJ databases">
        <authorList>
            <person name="Paulsen S."/>
            <person name="Gram L.K."/>
        </authorList>
    </citation>
    <scope>NUCLEOTIDE SEQUENCE [LARGE SCALE GENOMIC DNA]</scope>
    <source>
        <strain evidence="14 16">S2231</strain>
        <strain evidence="13">S2233</strain>
    </source>
</reference>
<dbReference type="Pfam" id="PF07715">
    <property type="entry name" value="Plug"/>
    <property type="match status" value="1"/>
</dbReference>
<keyword evidence="4 8" id="KW-0812">Transmembrane</keyword>
<keyword evidence="10" id="KW-0732">Signal</keyword>
<keyword evidence="6 8" id="KW-0472">Membrane</keyword>
<dbReference type="OrthoDB" id="8727862at2"/>
<dbReference type="PANTHER" id="PTHR40980">
    <property type="entry name" value="PLUG DOMAIN-CONTAINING PROTEIN"/>
    <property type="match status" value="1"/>
</dbReference>
<sequence length="866" mass="98128">MSHRCYSILLLLTFCFPIKLLATDNKAHTENPLEKIQIRGFHDSVVKSLNNKRFSDQITDSISAQEIGKFPDKNVAEALQRITGISLSRIQGEGERIGVRGTTPEQNRTYLNGQYLASADWWISSQPNRGFNFTLLPADIVSSLEVYKTPQADQDEGSLGGAINIKTLDPLLTDNHFLVLNTQLQYNDLSNELDPQLSAIFNYKNSDENFATLFTATRYTRQLRRDGLESWGWHERDYQYDDAQNLTPTSQVTTNALSNIWTPGGGGSAIFKQERILSTLSANIAYKFNHHWRLDTHLLYSQLDADNSNQNFLWQPAKVLDLGGSISNAVISDSTLVYGQYSQLNNDPYNTSMEAIWRDSQIDTQSIHFDLLYSGPIWQVQYQLGQSQAQGGTSEDFTSQFSANTTFSVDTRVQKNILAHYDTSPLEASQWFLTEARKDAQQGEDKAYFAQVDANYQIDHPMISSIKVGLKYRNHQRDFRRLRSLNGSTDGLAGELNTTLADYPSQFVDNYLENIGNNQTLKLYSLANIALLQQDFDSLNFVQHVEQASRFNIKERSLAGYFKLSFDDDFYRINLGLRAVSTWQDAKALQQPASNSSSTDFVWINDKKSYVDLLPSANINIELTPDLVSRFSVARVMSRAQFNHLMPSTNYNVTQSQGQGGNPNLDPYRATQFDASLEWYFQDGGLISAALFNKDVTSFIEFKRALERHEDRLMSIDRPINGSGGSVRGLELSYQQHLAYGFGVIANYTYVDGNRVSQTSLQNNLVPGTSKHSYNITAYYENHWLSTRLAYNYRTEFATGVGEIITDDYGQLDGNITVSLSSQLKVTFDFINLSDEISYSYERNQYAPTGIYSNGRRFYLGLRYQL</sequence>
<dbReference type="InterPro" id="IPR000531">
    <property type="entry name" value="Beta-barrel_TonB"/>
</dbReference>
<evidence type="ECO:0000256" key="2">
    <source>
        <dbReference type="ARBA" id="ARBA00022448"/>
    </source>
</evidence>
<dbReference type="Gene3D" id="2.170.130.10">
    <property type="entry name" value="TonB-dependent receptor, plug domain"/>
    <property type="match status" value="1"/>
</dbReference>
<evidence type="ECO:0000256" key="8">
    <source>
        <dbReference type="PROSITE-ProRule" id="PRU01360"/>
    </source>
</evidence>
<keyword evidence="15" id="KW-1185">Reference proteome</keyword>
<dbReference type="InterPro" id="IPR039426">
    <property type="entry name" value="TonB-dep_rcpt-like"/>
</dbReference>
<dbReference type="SUPFAM" id="SSF56935">
    <property type="entry name" value="Porins"/>
    <property type="match status" value="1"/>
</dbReference>
<name>A0A5S3XS83_9GAMM</name>
<dbReference type="EMBL" id="PNCL01000019">
    <property type="protein sequence ID" value="TMP61039.1"/>
    <property type="molecule type" value="Genomic_DNA"/>
</dbReference>
<evidence type="ECO:0000256" key="7">
    <source>
        <dbReference type="ARBA" id="ARBA00023237"/>
    </source>
</evidence>
<dbReference type="InterPro" id="IPR036942">
    <property type="entry name" value="Beta-barrel_TonB_sf"/>
</dbReference>